<evidence type="ECO:0000313" key="9">
    <source>
        <dbReference type="Proteomes" id="UP001148313"/>
    </source>
</evidence>
<comment type="caution">
    <text evidence="8">The sequence shown here is derived from an EMBL/GenBank/DDBJ whole genome shotgun (WGS) entry which is preliminary data.</text>
</comment>
<keyword evidence="9" id="KW-1185">Reference proteome</keyword>
<dbReference type="RefSeq" id="WP_271091304.1">
    <property type="nucleotide sequence ID" value="NZ_JAPJZH010000013.1"/>
</dbReference>
<sequence length="384" mass="43426">MSLISEFEVPLTGGLSRSNPAASGAPASDCTVRRLDHAVWDEQFSEYRDIVHEQTACFNLARWPADALQFLAVERQNRIVGGAVVRTVKAPANLARLSILRWGPLWRPAHREPDPANLSRILNALTEELVVRQNSYLMVIPRSDPQYAAMESEMLRDLGFKALYQPPAPERYFVDVDMPADDAMASLSQKWRYNLRKSQKQDLRFEWHHGSAGAALFQPVFSQMMSRKNFYDESAIDSLEQIAESPTKALRPEFAIVFEKDEPVAAAAIDMSGERAIYLYGATNNRGNKLRAGYFMQWEIMKRLCKTPRIRWYDLGGATSETCSLHQFKRGLTGKAGVVSDIPPYFGKGPDLLQETFGKAALKSRLLKFQLQKHLHQFAPAFLK</sequence>
<evidence type="ECO:0000313" key="8">
    <source>
        <dbReference type="EMBL" id="MDA4847472.1"/>
    </source>
</evidence>
<reference evidence="8" key="1">
    <citation type="submission" date="2022-11" db="EMBL/GenBank/DDBJ databases">
        <title>Hoeflea poritis sp. nov., isolated from scleractinian coral Porites lutea.</title>
        <authorList>
            <person name="Zhang G."/>
            <person name="Wei Q."/>
            <person name="Cai L."/>
        </authorList>
    </citation>
    <scope>NUCLEOTIDE SEQUENCE</scope>
    <source>
        <strain evidence="8">E7-10</strain>
    </source>
</reference>
<dbReference type="EC" id="2.3.1.-" evidence="8"/>
<dbReference type="Pfam" id="PF13480">
    <property type="entry name" value="Acetyltransf_6"/>
    <property type="match status" value="1"/>
</dbReference>
<evidence type="ECO:0000256" key="3">
    <source>
        <dbReference type="ARBA" id="ARBA00022960"/>
    </source>
</evidence>
<proteinExistence type="inferred from homology"/>
<dbReference type="PANTHER" id="PTHR36174">
    <property type="entry name" value="LIPID II:GLYCINE GLYCYLTRANSFERASE"/>
    <property type="match status" value="1"/>
</dbReference>
<evidence type="ECO:0000256" key="5">
    <source>
        <dbReference type="ARBA" id="ARBA00023315"/>
    </source>
</evidence>
<dbReference type="InterPro" id="IPR016181">
    <property type="entry name" value="Acyl_CoA_acyltransferase"/>
</dbReference>
<evidence type="ECO:0000259" key="7">
    <source>
        <dbReference type="Pfam" id="PF13480"/>
    </source>
</evidence>
<keyword evidence="6" id="KW-0961">Cell wall biogenesis/degradation</keyword>
<protein>
    <submittedName>
        <fullName evidence="8">GNAT family N-acetyltransferase</fullName>
        <ecNumber evidence="8">2.3.1.-</ecNumber>
    </submittedName>
</protein>
<comment type="similarity">
    <text evidence="1">Belongs to the FemABX family.</text>
</comment>
<feature type="domain" description="BioF2-like acetyltransferase" evidence="7">
    <location>
        <begin position="189"/>
        <end position="320"/>
    </location>
</feature>
<keyword evidence="3" id="KW-0133">Cell shape</keyword>
<dbReference type="PROSITE" id="PS51191">
    <property type="entry name" value="FEMABX"/>
    <property type="match status" value="1"/>
</dbReference>
<evidence type="ECO:0000256" key="6">
    <source>
        <dbReference type="ARBA" id="ARBA00023316"/>
    </source>
</evidence>
<dbReference type="GO" id="GO:0016746">
    <property type="term" value="F:acyltransferase activity"/>
    <property type="evidence" value="ECO:0007669"/>
    <property type="project" value="UniProtKB-KW"/>
</dbReference>
<dbReference type="InterPro" id="IPR038740">
    <property type="entry name" value="BioF2-like_GNAT_dom"/>
</dbReference>
<dbReference type="PANTHER" id="PTHR36174:SF1">
    <property type="entry name" value="LIPID II:GLYCINE GLYCYLTRANSFERASE"/>
    <property type="match status" value="1"/>
</dbReference>
<evidence type="ECO:0000256" key="1">
    <source>
        <dbReference type="ARBA" id="ARBA00009943"/>
    </source>
</evidence>
<name>A0ABT4VRY6_9HYPH</name>
<dbReference type="InterPro" id="IPR003447">
    <property type="entry name" value="FEMABX"/>
</dbReference>
<accession>A0ABT4VRY6</accession>
<dbReference type="InterPro" id="IPR050644">
    <property type="entry name" value="PG_Glycine_Bridge_Synth"/>
</dbReference>
<organism evidence="8 9">
    <name type="scientific">Hoeflea poritis</name>
    <dbReference type="NCBI Taxonomy" id="2993659"/>
    <lineage>
        <taxon>Bacteria</taxon>
        <taxon>Pseudomonadati</taxon>
        <taxon>Pseudomonadota</taxon>
        <taxon>Alphaproteobacteria</taxon>
        <taxon>Hyphomicrobiales</taxon>
        <taxon>Rhizobiaceae</taxon>
        <taxon>Hoeflea</taxon>
    </lineage>
</organism>
<evidence type="ECO:0000256" key="4">
    <source>
        <dbReference type="ARBA" id="ARBA00022984"/>
    </source>
</evidence>
<dbReference type="EMBL" id="JAPJZH010000013">
    <property type="protein sequence ID" value="MDA4847472.1"/>
    <property type="molecule type" value="Genomic_DNA"/>
</dbReference>
<dbReference type="Proteomes" id="UP001148313">
    <property type="component" value="Unassembled WGS sequence"/>
</dbReference>
<keyword evidence="4" id="KW-0573">Peptidoglycan synthesis</keyword>
<keyword evidence="5 8" id="KW-0012">Acyltransferase</keyword>
<gene>
    <name evidence="8" type="ORF">OOZ53_19080</name>
</gene>
<dbReference type="Gene3D" id="3.40.630.30">
    <property type="match status" value="1"/>
</dbReference>
<evidence type="ECO:0000256" key="2">
    <source>
        <dbReference type="ARBA" id="ARBA00022679"/>
    </source>
</evidence>
<keyword evidence="2 8" id="KW-0808">Transferase</keyword>
<dbReference type="SUPFAM" id="SSF55729">
    <property type="entry name" value="Acyl-CoA N-acyltransferases (Nat)"/>
    <property type="match status" value="1"/>
</dbReference>